<evidence type="ECO:0000313" key="1">
    <source>
        <dbReference type="EMBL" id="RED53489.1"/>
    </source>
</evidence>
<name>A0A3D9HVP1_9PROT</name>
<accession>A0A3D9HVP1</accession>
<dbReference type="RefSeq" id="WP_281269663.1">
    <property type="nucleotide sequence ID" value="NZ_QRDW01000001.1"/>
</dbReference>
<dbReference type="Proteomes" id="UP000256845">
    <property type="component" value="Unassembled WGS sequence"/>
</dbReference>
<protein>
    <submittedName>
        <fullName evidence="1">Uncharacterized protein</fullName>
    </submittedName>
</protein>
<sequence>MSPISIQLYSFELAITPFKMLWLKVGRWECCWAKGMGLEVS</sequence>
<dbReference type="AlphaFoldDB" id="A0A3D9HVP1"/>
<proteinExistence type="predicted"/>
<keyword evidence="2" id="KW-1185">Reference proteome</keyword>
<organism evidence="1 2">
    <name type="scientific">Aestuariispira insulae</name>
    <dbReference type="NCBI Taxonomy" id="1461337"/>
    <lineage>
        <taxon>Bacteria</taxon>
        <taxon>Pseudomonadati</taxon>
        <taxon>Pseudomonadota</taxon>
        <taxon>Alphaproteobacteria</taxon>
        <taxon>Rhodospirillales</taxon>
        <taxon>Kiloniellaceae</taxon>
        <taxon>Aestuariispira</taxon>
    </lineage>
</organism>
<reference evidence="1 2" key="1">
    <citation type="submission" date="2018-07" db="EMBL/GenBank/DDBJ databases">
        <title>Genomic Encyclopedia of Type Strains, Phase III (KMG-III): the genomes of soil and plant-associated and newly described type strains.</title>
        <authorList>
            <person name="Whitman W."/>
        </authorList>
    </citation>
    <scope>NUCLEOTIDE SEQUENCE [LARGE SCALE GENOMIC DNA]</scope>
    <source>
        <strain evidence="1 2">CECT 8488</strain>
    </source>
</reference>
<gene>
    <name evidence="1" type="ORF">DFP90_101278</name>
</gene>
<evidence type="ECO:0000313" key="2">
    <source>
        <dbReference type="Proteomes" id="UP000256845"/>
    </source>
</evidence>
<dbReference type="EMBL" id="QRDW01000001">
    <property type="protein sequence ID" value="RED53489.1"/>
    <property type="molecule type" value="Genomic_DNA"/>
</dbReference>
<comment type="caution">
    <text evidence="1">The sequence shown here is derived from an EMBL/GenBank/DDBJ whole genome shotgun (WGS) entry which is preliminary data.</text>
</comment>